<comment type="caution">
    <text evidence="3">The sequence shown here is derived from an EMBL/GenBank/DDBJ whole genome shotgun (WGS) entry which is preliminary data.</text>
</comment>
<name>A0A2W2ECM8_9ACTN</name>
<organism evidence="3 4">
    <name type="scientific">Nonomuraea aridisoli</name>
    <dbReference type="NCBI Taxonomy" id="2070368"/>
    <lineage>
        <taxon>Bacteria</taxon>
        <taxon>Bacillati</taxon>
        <taxon>Actinomycetota</taxon>
        <taxon>Actinomycetes</taxon>
        <taxon>Streptosporangiales</taxon>
        <taxon>Streptosporangiaceae</taxon>
        <taxon>Nonomuraea</taxon>
    </lineage>
</organism>
<dbReference type="OrthoDB" id="2340043at2"/>
<dbReference type="GO" id="GO:0004519">
    <property type="term" value="F:endonuclease activity"/>
    <property type="evidence" value="ECO:0007669"/>
    <property type="project" value="UniProtKB-KW"/>
</dbReference>
<keyword evidence="1" id="KW-1133">Transmembrane helix</keyword>
<dbReference type="EMBL" id="POUD01000028">
    <property type="protein sequence ID" value="PZG20251.1"/>
    <property type="molecule type" value="Genomic_DNA"/>
</dbReference>
<dbReference type="Pfam" id="PF03372">
    <property type="entry name" value="Exo_endo_phos"/>
    <property type="match status" value="1"/>
</dbReference>
<accession>A0A2W2ECM8</accession>
<keyword evidence="1" id="KW-0472">Membrane</keyword>
<gene>
    <name evidence="3" type="ORF">C1J01_09925</name>
</gene>
<keyword evidence="4" id="KW-1185">Reference proteome</keyword>
<proteinExistence type="predicted"/>
<evidence type="ECO:0000313" key="4">
    <source>
        <dbReference type="Proteomes" id="UP000249304"/>
    </source>
</evidence>
<keyword evidence="3" id="KW-0378">Hydrolase</keyword>
<dbReference type="Gene3D" id="3.60.10.10">
    <property type="entry name" value="Endonuclease/exonuclease/phosphatase"/>
    <property type="match status" value="1"/>
</dbReference>
<feature type="transmembrane region" description="Helical" evidence="1">
    <location>
        <begin position="82"/>
        <end position="101"/>
    </location>
</feature>
<dbReference type="InterPro" id="IPR036691">
    <property type="entry name" value="Endo/exonu/phosph_ase_sf"/>
</dbReference>
<dbReference type="SUPFAM" id="SSF56219">
    <property type="entry name" value="DNase I-like"/>
    <property type="match status" value="1"/>
</dbReference>
<protein>
    <submittedName>
        <fullName evidence="3">Endonuclease/exonuclease/phosphatase family protein</fullName>
    </submittedName>
</protein>
<dbReference type="Proteomes" id="UP000249304">
    <property type="component" value="Unassembled WGS sequence"/>
</dbReference>
<evidence type="ECO:0000313" key="3">
    <source>
        <dbReference type="EMBL" id="PZG20251.1"/>
    </source>
</evidence>
<dbReference type="RefSeq" id="WP_111178382.1">
    <property type="nucleotide sequence ID" value="NZ_POUD01000028.1"/>
</dbReference>
<keyword evidence="1" id="KW-0812">Transmembrane</keyword>
<evidence type="ECO:0000256" key="1">
    <source>
        <dbReference type="SAM" id="Phobius"/>
    </source>
</evidence>
<feature type="domain" description="Endonuclease/exonuclease/phosphatase" evidence="2">
    <location>
        <begin position="116"/>
        <end position="320"/>
    </location>
</feature>
<feature type="transmembrane region" description="Helical" evidence="1">
    <location>
        <begin position="26"/>
        <end position="43"/>
    </location>
</feature>
<evidence type="ECO:0000259" key="2">
    <source>
        <dbReference type="Pfam" id="PF03372"/>
    </source>
</evidence>
<dbReference type="AlphaFoldDB" id="A0A2W2ECM8"/>
<dbReference type="GO" id="GO:0004527">
    <property type="term" value="F:exonuclease activity"/>
    <property type="evidence" value="ECO:0007669"/>
    <property type="project" value="UniProtKB-KW"/>
</dbReference>
<reference evidence="3 4" key="1">
    <citation type="submission" date="2018-01" db="EMBL/GenBank/DDBJ databases">
        <title>Draft genome sequence of Nonomuraea sp. KC333.</title>
        <authorList>
            <person name="Sahin N."/>
            <person name="Saygin H."/>
            <person name="Ay H."/>
        </authorList>
    </citation>
    <scope>NUCLEOTIDE SEQUENCE [LARGE SCALE GENOMIC DNA]</scope>
    <source>
        <strain evidence="3 4">KC333</strain>
    </source>
</reference>
<dbReference type="InterPro" id="IPR005135">
    <property type="entry name" value="Endo/exonuclease/phosphatase"/>
</dbReference>
<keyword evidence="3" id="KW-0269">Exonuclease</keyword>
<keyword evidence="3" id="KW-0540">Nuclease</keyword>
<keyword evidence="3" id="KW-0255">Endonuclease</keyword>
<feature type="transmembrane region" description="Helical" evidence="1">
    <location>
        <begin position="55"/>
        <end position="75"/>
    </location>
</feature>
<sequence>MSATAGIERAEAAEEPQKPKRRRRRWFAWTVVTLLAVWAVTRVGGLESGSFPTQLMTVTPFGAALAALTALLSLLRRNRPAALAAALVCAVMVAVVVPRTISAEQPAAKGAPLRVLTINLFGRADAEAVVDHIRTHDVEVFSALELTYAEAERLDEAGLKELLPYRVLQPELDVTGGGIYAKYPLTELHGLFTPIGHNMPAARVALPGGESVEIVAVHPNPPLGRRVEEWNTVLRTLPSASPSAVRVLAGDFNASLDHRAFRDLLDRGYVDAARQVGKGLVPTWPNFGPMRPFISIDHVLADRRVAVERVEVLDVPGTDHRGVFAALRLP</sequence>